<evidence type="ECO:0000313" key="8">
    <source>
        <dbReference type="EMBL" id="ATB32533.1"/>
    </source>
</evidence>
<dbReference type="OrthoDB" id="4511384at2"/>
<comment type="similarity">
    <text evidence="1 7">Belongs to the cytochrome P450 family.</text>
</comment>
<dbReference type="InterPro" id="IPR001128">
    <property type="entry name" value="Cyt_P450"/>
</dbReference>
<accession>A0A250IMQ7</accession>
<keyword evidence="6 7" id="KW-0503">Monooxygenase</keyword>
<evidence type="ECO:0000313" key="9">
    <source>
        <dbReference type="Proteomes" id="UP000217289"/>
    </source>
</evidence>
<evidence type="ECO:0000256" key="2">
    <source>
        <dbReference type="ARBA" id="ARBA00022617"/>
    </source>
</evidence>
<dbReference type="PANTHER" id="PTHR46696:SF1">
    <property type="entry name" value="CYTOCHROME P450 YJIB-RELATED"/>
    <property type="match status" value="1"/>
</dbReference>
<proteinExistence type="inferred from homology"/>
<evidence type="ECO:0000256" key="6">
    <source>
        <dbReference type="ARBA" id="ARBA00023033"/>
    </source>
</evidence>
<dbReference type="InterPro" id="IPR017972">
    <property type="entry name" value="Cyt_P450_CS"/>
</dbReference>
<evidence type="ECO:0000256" key="3">
    <source>
        <dbReference type="ARBA" id="ARBA00022723"/>
    </source>
</evidence>
<dbReference type="CDD" id="cd20625">
    <property type="entry name" value="CYP164-like"/>
    <property type="match status" value="1"/>
</dbReference>
<dbReference type="PRINTS" id="PR00385">
    <property type="entry name" value="P450"/>
</dbReference>
<evidence type="ECO:0000256" key="7">
    <source>
        <dbReference type="RuleBase" id="RU000461"/>
    </source>
</evidence>
<dbReference type="InterPro" id="IPR036396">
    <property type="entry name" value="Cyt_P450_sf"/>
</dbReference>
<reference evidence="8 9" key="1">
    <citation type="submission" date="2017-06" db="EMBL/GenBank/DDBJ databases">
        <authorList>
            <person name="Kim H.J."/>
            <person name="Triplett B.A."/>
        </authorList>
    </citation>
    <scope>NUCLEOTIDE SEQUENCE [LARGE SCALE GENOMIC DNA]</scope>
    <source>
        <strain evidence="8 9">DSM 14713</strain>
    </source>
</reference>
<dbReference type="Proteomes" id="UP000217289">
    <property type="component" value="Chromosome"/>
</dbReference>
<keyword evidence="2 7" id="KW-0349">Heme</keyword>
<dbReference type="InterPro" id="IPR002397">
    <property type="entry name" value="Cyt_P450_B"/>
</dbReference>
<name>A0A250IMQ7_9BACT</name>
<sequence length="412" mass="46521">MSSAPLPSRNPVSPENLLNPLPLYEELRQSDPVYWSEDLHAWVLTRHDDVSACFRDSRFSANRVKMFEMQGGALGPDLLADYLAVARRQMLMKDGADHIRMRRQTMAAFTPEALSSWRPTIYRTIETLVGQVQDQGRMDLVKDISYRFPPLVIAEVLGIPSEDLERFRAWSEPLAEFTGPGLGVDMVEIARQANKATKELFDYLVRHIAKLREHPGQDALSQILTSHKGNIGPMDEGDLAVTSTLLLTAGHLTTTDQLSNGIYDLLTHPDQLQLLRDDPGLLQSAVDEMMRFSPAVPFFHRIVAEDLELRGKSLRKGDLVFLGMAAANRDPAVFPHPDRFDITRGHLHSRHMTFGHGPHHCLGAGLARRELEIAVEVILRRLPGLRLDEENAPRLKYHSLVFRGFEQLPVKW</sequence>
<dbReference type="Gene3D" id="1.10.630.10">
    <property type="entry name" value="Cytochrome P450"/>
    <property type="match status" value="1"/>
</dbReference>
<evidence type="ECO:0008006" key="10">
    <source>
        <dbReference type="Google" id="ProtNLM"/>
    </source>
</evidence>
<gene>
    <name evidence="8" type="ORF">MEBOL_006013</name>
</gene>
<dbReference type="GO" id="GO:0004497">
    <property type="term" value="F:monooxygenase activity"/>
    <property type="evidence" value="ECO:0007669"/>
    <property type="project" value="UniProtKB-KW"/>
</dbReference>
<dbReference type="GO" id="GO:0016705">
    <property type="term" value="F:oxidoreductase activity, acting on paired donors, with incorporation or reduction of molecular oxygen"/>
    <property type="evidence" value="ECO:0007669"/>
    <property type="project" value="InterPro"/>
</dbReference>
<organism evidence="8 9">
    <name type="scientific">Melittangium boletus DSM 14713</name>
    <dbReference type="NCBI Taxonomy" id="1294270"/>
    <lineage>
        <taxon>Bacteria</taxon>
        <taxon>Pseudomonadati</taxon>
        <taxon>Myxococcota</taxon>
        <taxon>Myxococcia</taxon>
        <taxon>Myxococcales</taxon>
        <taxon>Cystobacterineae</taxon>
        <taxon>Archangiaceae</taxon>
        <taxon>Melittangium</taxon>
    </lineage>
</organism>
<dbReference type="KEGG" id="mbd:MEBOL_006013"/>
<dbReference type="GO" id="GO:0020037">
    <property type="term" value="F:heme binding"/>
    <property type="evidence" value="ECO:0007669"/>
    <property type="project" value="InterPro"/>
</dbReference>
<keyword evidence="4 7" id="KW-0560">Oxidoreductase</keyword>
<dbReference type="AlphaFoldDB" id="A0A250IMQ7"/>
<dbReference type="EMBL" id="CP022163">
    <property type="protein sequence ID" value="ATB32533.1"/>
    <property type="molecule type" value="Genomic_DNA"/>
</dbReference>
<keyword evidence="9" id="KW-1185">Reference proteome</keyword>
<evidence type="ECO:0000256" key="4">
    <source>
        <dbReference type="ARBA" id="ARBA00023002"/>
    </source>
</evidence>
<dbReference type="PANTHER" id="PTHR46696">
    <property type="entry name" value="P450, PUTATIVE (EUROFUNG)-RELATED"/>
    <property type="match status" value="1"/>
</dbReference>
<dbReference type="PRINTS" id="PR00359">
    <property type="entry name" value="BP450"/>
</dbReference>
<dbReference type="FunFam" id="1.10.630.10:FF:000018">
    <property type="entry name" value="Cytochrome P450 monooxygenase"/>
    <property type="match status" value="1"/>
</dbReference>
<dbReference type="PROSITE" id="PS00086">
    <property type="entry name" value="CYTOCHROME_P450"/>
    <property type="match status" value="1"/>
</dbReference>
<evidence type="ECO:0000256" key="1">
    <source>
        <dbReference type="ARBA" id="ARBA00010617"/>
    </source>
</evidence>
<dbReference type="RefSeq" id="WP_095980703.1">
    <property type="nucleotide sequence ID" value="NZ_CP022163.1"/>
</dbReference>
<keyword evidence="5 7" id="KW-0408">Iron</keyword>
<evidence type="ECO:0000256" key="5">
    <source>
        <dbReference type="ARBA" id="ARBA00023004"/>
    </source>
</evidence>
<keyword evidence="3 7" id="KW-0479">Metal-binding</keyword>
<dbReference type="Pfam" id="PF00067">
    <property type="entry name" value="p450"/>
    <property type="match status" value="1"/>
</dbReference>
<dbReference type="GO" id="GO:0005506">
    <property type="term" value="F:iron ion binding"/>
    <property type="evidence" value="ECO:0007669"/>
    <property type="project" value="InterPro"/>
</dbReference>
<protein>
    <recommendedName>
        <fullName evidence="10">Cytochrome P450 hydroxylase</fullName>
    </recommendedName>
</protein>
<dbReference type="SUPFAM" id="SSF48264">
    <property type="entry name" value="Cytochrome P450"/>
    <property type="match status" value="1"/>
</dbReference>